<feature type="transmembrane region" description="Helical" evidence="6">
    <location>
        <begin position="273"/>
        <end position="294"/>
    </location>
</feature>
<evidence type="ECO:0000313" key="7">
    <source>
        <dbReference type="EMBL" id="NYD22445.1"/>
    </source>
</evidence>
<dbReference type="Proteomes" id="UP000521922">
    <property type="component" value="Unassembled WGS sequence"/>
</dbReference>
<protein>
    <submittedName>
        <fullName evidence="7">Tellurite resistance protein</fullName>
    </submittedName>
</protein>
<evidence type="ECO:0000256" key="3">
    <source>
        <dbReference type="ARBA" id="ARBA00022989"/>
    </source>
</evidence>
<organism evidence="7 8">
    <name type="scientific">Kineococcus aurantiacus</name>
    <dbReference type="NCBI Taxonomy" id="37633"/>
    <lineage>
        <taxon>Bacteria</taxon>
        <taxon>Bacillati</taxon>
        <taxon>Actinomycetota</taxon>
        <taxon>Actinomycetes</taxon>
        <taxon>Kineosporiales</taxon>
        <taxon>Kineosporiaceae</taxon>
        <taxon>Kineococcus</taxon>
    </lineage>
</organism>
<feature type="transmembrane region" description="Helical" evidence="6">
    <location>
        <begin position="121"/>
        <end position="146"/>
    </location>
</feature>
<evidence type="ECO:0000256" key="4">
    <source>
        <dbReference type="ARBA" id="ARBA00023136"/>
    </source>
</evidence>
<comment type="subcellular location">
    <subcellularLocation>
        <location evidence="1">Membrane</location>
        <topology evidence="1">Multi-pass membrane protein</topology>
    </subcellularLocation>
</comment>
<keyword evidence="4 6" id="KW-0472">Membrane</keyword>
<feature type="transmembrane region" description="Helical" evidence="6">
    <location>
        <begin position="300"/>
        <end position="324"/>
    </location>
</feature>
<comment type="caution">
    <text evidence="7">The sequence shown here is derived from an EMBL/GenBank/DDBJ whole genome shotgun (WGS) entry which is preliminary data.</text>
</comment>
<keyword evidence="2 6" id="KW-0812">Transmembrane</keyword>
<dbReference type="InterPro" id="IPR004695">
    <property type="entry name" value="SLAC1/Mae1/Ssu1/TehA"/>
</dbReference>
<dbReference type="PANTHER" id="PTHR37955">
    <property type="entry name" value="TELLURITE RESISTANCE PROTEIN TEHA"/>
    <property type="match status" value="1"/>
</dbReference>
<evidence type="ECO:0000256" key="6">
    <source>
        <dbReference type="SAM" id="Phobius"/>
    </source>
</evidence>
<dbReference type="EMBL" id="JACCBB010000001">
    <property type="protein sequence ID" value="NYD22445.1"/>
    <property type="molecule type" value="Genomic_DNA"/>
</dbReference>
<feature type="compositionally biased region" description="Pro residues" evidence="5">
    <location>
        <begin position="8"/>
        <end position="20"/>
    </location>
</feature>
<name>A0A7Y9J0N4_9ACTN</name>
<feature type="transmembrane region" description="Helical" evidence="6">
    <location>
        <begin position="214"/>
        <end position="233"/>
    </location>
</feature>
<feature type="transmembrane region" description="Helical" evidence="6">
    <location>
        <begin position="63"/>
        <end position="82"/>
    </location>
</feature>
<dbReference type="GO" id="GO:0005886">
    <property type="term" value="C:plasma membrane"/>
    <property type="evidence" value="ECO:0007669"/>
    <property type="project" value="TreeGrafter"/>
</dbReference>
<keyword evidence="3 6" id="KW-1133">Transmembrane helix</keyword>
<dbReference type="RefSeq" id="WP_179751425.1">
    <property type="nucleotide sequence ID" value="NZ_BAAAGN010000004.1"/>
</dbReference>
<keyword evidence="8" id="KW-1185">Reference proteome</keyword>
<evidence type="ECO:0000313" key="8">
    <source>
        <dbReference type="Proteomes" id="UP000521922"/>
    </source>
</evidence>
<evidence type="ECO:0000256" key="1">
    <source>
        <dbReference type="ARBA" id="ARBA00004141"/>
    </source>
</evidence>
<dbReference type="Pfam" id="PF03595">
    <property type="entry name" value="SLAC1"/>
    <property type="match status" value="1"/>
</dbReference>
<dbReference type="AlphaFoldDB" id="A0A7Y9J0N4"/>
<evidence type="ECO:0000256" key="5">
    <source>
        <dbReference type="SAM" id="MobiDB-lite"/>
    </source>
</evidence>
<dbReference type="GO" id="GO:0046583">
    <property type="term" value="F:monoatomic cation efflux transmembrane transporter activity"/>
    <property type="evidence" value="ECO:0007669"/>
    <property type="project" value="TreeGrafter"/>
</dbReference>
<feature type="transmembrane region" description="Helical" evidence="6">
    <location>
        <begin position="31"/>
        <end position="51"/>
    </location>
</feature>
<feature type="transmembrane region" description="Helical" evidence="6">
    <location>
        <begin position="245"/>
        <end position="266"/>
    </location>
</feature>
<accession>A0A7Y9J0N4</accession>
<dbReference type="InterPro" id="IPR052951">
    <property type="entry name" value="Tellurite_res_ion_channel"/>
</dbReference>
<proteinExistence type="predicted"/>
<gene>
    <name evidence="7" type="ORF">BJ968_001985</name>
</gene>
<feature type="transmembrane region" description="Helical" evidence="6">
    <location>
        <begin position="94"/>
        <end position="115"/>
    </location>
</feature>
<dbReference type="PANTHER" id="PTHR37955:SF1">
    <property type="entry name" value="DEP DOMAIN-CONTAINING PROTEIN"/>
    <property type="match status" value="1"/>
</dbReference>
<dbReference type="Gene3D" id="1.50.10.150">
    <property type="entry name" value="Voltage-dependent anion channel"/>
    <property type="match status" value="1"/>
</dbReference>
<feature type="region of interest" description="Disordered" evidence="5">
    <location>
        <begin position="1"/>
        <end position="20"/>
    </location>
</feature>
<dbReference type="InterPro" id="IPR038665">
    <property type="entry name" value="Voltage-dep_anion_channel_sf"/>
</dbReference>
<sequence>MTATDPLTPAPPPAPAVAPPVPTRVRLTPNLFGTSFGLAGLAATWTAAAAATGLPTWPATTSWVAAALVHVVVAVAYLTDALRHRRLASDVADPTLGPFTALGFVPVVLLGAWLFGYQRGAGQVVVVVGVAGTVLLGAHLTGGWITSPGPLQRWHPGYFLPSVAGGLVAAQSLAKVGWHDAGLVAFGYGAVSWLVLGSILLVRLMTQPTLPAPLLPTMAIEVAPAVVASNAWFTLNGGRSDTVVVLLAGYAVFMALVQVRLVPLYLRSTFGPGFWSFSFSYAALATTAVTWLHLTAPAGWTAWVVAVLTVLTLGYAALVARTVLALARGTYFARVAAG</sequence>
<reference evidence="7 8" key="1">
    <citation type="submission" date="2020-07" db="EMBL/GenBank/DDBJ databases">
        <title>Sequencing the genomes of 1000 actinobacteria strains.</title>
        <authorList>
            <person name="Klenk H.-P."/>
        </authorList>
    </citation>
    <scope>NUCLEOTIDE SEQUENCE [LARGE SCALE GENOMIC DNA]</scope>
    <source>
        <strain evidence="7 8">DSM 7487</strain>
    </source>
</reference>
<evidence type="ECO:0000256" key="2">
    <source>
        <dbReference type="ARBA" id="ARBA00022692"/>
    </source>
</evidence>
<feature type="transmembrane region" description="Helical" evidence="6">
    <location>
        <begin position="184"/>
        <end position="202"/>
    </location>
</feature>